<dbReference type="InParanoid" id="A0A263D6I3"/>
<dbReference type="Pfam" id="PF11774">
    <property type="entry name" value="Lsr2"/>
    <property type="match status" value="1"/>
</dbReference>
<protein>
    <submittedName>
        <fullName evidence="4">Nucleoid-associated protein Lsr2</fullName>
    </submittedName>
</protein>
<dbReference type="InterPro" id="IPR042261">
    <property type="entry name" value="Lsr2-like_dimerization"/>
</dbReference>
<feature type="domain" description="Lsr2 dimerization" evidence="2">
    <location>
        <begin position="1"/>
        <end position="58"/>
    </location>
</feature>
<dbReference type="EMBL" id="NKYE01000006">
    <property type="protein sequence ID" value="OZM73086.1"/>
    <property type="molecule type" value="Genomic_DNA"/>
</dbReference>
<keyword evidence="1" id="KW-0238">DNA-binding</keyword>
<organism evidence="4 5">
    <name type="scientific">Amycolatopsis antarctica</name>
    <dbReference type="NCBI Taxonomy" id="1854586"/>
    <lineage>
        <taxon>Bacteria</taxon>
        <taxon>Bacillati</taxon>
        <taxon>Actinomycetota</taxon>
        <taxon>Actinomycetes</taxon>
        <taxon>Pseudonocardiales</taxon>
        <taxon>Pseudonocardiaceae</taxon>
        <taxon>Amycolatopsis</taxon>
    </lineage>
</organism>
<evidence type="ECO:0000313" key="4">
    <source>
        <dbReference type="EMBL" id="OZM73086.1"/>
    </source>
</evidence>
<dbReference type="AlphaFoldDB" id="A0A263D6I3"/>
<dbReference type="InterPro" id="IPR036625">
    <property type="entry name" value="E3-bd_dom_sf"/>
</dbReference>
<evidence type="ECO:0000313" key="5">
    <source>
        <dbReference type="Proteomes" id="UP000242444"/>
    </source>
</evidence>
<dbReference type="Pfam" id="PF23359">
    <property type="entry name" value="Lsr2_DNA-bd"/>
    <property type="match status" value="1"/>
</dbReference>
<dbReference type="OrthoDB" id="4113332at2"/>
<proteinExistence type="predicted"/>
<gene>
    <name evidence="4" type="ORF">CFN78_12790</name>
</gene>
<dbReference type="InterPro" id="IPR055370">
    <property type="entry name" value="Lsr2_DNA-bd"/>
</dbReference>
<dbReference type="GO" id="GO:0016746">
    <property type="term" value="F:acyltransferase activity"/>
    <property type="evidence" value="ECO:0007669"/>
    <property type="project" value="InterPro"/>
</dbReference>
<sequence>MAQKVVVEIEDDLDGSQAAETVAFALDGAAYEIDLSEDNAAELRDALAQFIDNGRRLGGRRRTSAAKVVAAAKPTVSDRERNQAIRAWARDEGYEVSERGRIPSDVVSAYDGR</sequence>
<evidence type="ECO:0000259" key="3">
    <source>
        <dbReference type="Pfam" id="PF23359"/>
    </source>
</evidence>
<reference evidence="4 5" key="1">
    <citation type="submission" date="2017-07" db="EMBL/GenBank/DDBJ databases">
        <title>Amycolatopsis antarcticus sp. nov., isolated from the surface of an Antarcticus brown macroalga.</title>
        <authorList>
            <person name="Wang J."/>
            <person name="Leiva S."/>
            <person name="Huang J."/>
            <person name="Huang Y."/>
        </authorList>
    </citation>
    <scope>NUCLEOTIDE SEQUENCE [LARGE SCALE GENOMIC DNA]</scope>
    <source>
        <strain evidence="4 5">AU-G6</strain>
    </source>
</reference>
<accession>A0A263D6I3</accession>
<dbReference type="InterPro" id="IPR024412">
    <property type="entry name" value="Lsr2_dim_dom"/>
</dbReference>
<dbReference type="Gene3D" id="4.10.320.10">
    <property type="entry name" value="E3-binding domain"/>
    <property type="match status" value="1"/>
</dbReference>
<keyword evidence="5" id="KW-1185">Reference proteome</keyword>
<comment type="caution">
    <text evidence="4">The sequence shown here is derived from an EMBL/GenBank/DDBJ whole genome shotgun (WGS) entry which is preliminary data.</text>
</comment>
<dbReference type="Proteomes" id="UP000242444">
    <property type="component" value="Unassembled WGS sequence"/>
</dbReference>
<dbReference type="GO" id="GO:0003677">
    <property type="term" value="F:DNA binding"/>
    <property type="evidence" value="ECO:0007669"/>
    <property type="project" value="UniProtKB-KW"/>
</dbReference>
<feature type="domain" description="Lsr2 DNA-binding" evidence="3">
    <location>
        <begin position="77"/>
        <end position="111"/>
    </location>
</feature>
<evidence type="ECO:0000256" key="1">
    <source>
        <dbReference type="ARBA" id="ARBA00023125"/>
    </source>
</evidence>
<dbReference type="Gene3D" id="3.30.60.230">
    <property type="entry name" value="Lsr2, dimerization domain"/>
    <property type="match status" value="1"/>
</dbReference>
<evidence type="ECO:0000259" key="2">
    <source>
        <dbReference type="Pfam" id="PF11774"/>
    </source>
</evidence>
<dbReference type="RefSeq" id="WP_094862944.1">
    <property type="nucleotide sequence ID" value="NZ_NKYE01000006.1"/>
</dbReference>
<name>A0A263D6I3_9PSEU</name>